<evidence type="ECO:0000256" key="1">
    <source>
        <dbReference type="SAM" id="SignalP"/>
    </source>
</evidence>
<dbReference type="Pfam" id="PF07394">
    <property type="entry name" value="DUF1501"/>
    <property type="match status" value="1"/>
</dbReference>
<reference evidence="2 3" key="1">
    <citation type="submission" date="2018-03" db="EMBL/GenBank/DDBJ databases">
        <title>The draft genome of Zobellella sp. 59N8.</title>
        <authorList>
            <person name="Liu L."/>
            <person name="Li L."/>
            <person name="Zhang X."/>
            <person name="Liang L."/>
            <person name="Wang T."/>
        </authorList>
    </citation>
    <scope>NUCLEOTIDE SEQUENCE [LARGE SCALE GENOMIC DNA]</scope>
    <source>
        <strain evidence="2 3">59N8</strain>
    </source>
</reference>
<dbReference type="OrthoDB" id="9779968at2"/>
<keyword evidence="3" id="KW-1185">Reference proteome</keyword>
<name>A0A2P7RCY8_9GAMM</name>
<dbReference type="InterPro" id="IPR010869">
    <property type="entry name" value="DUF1501"/>
</dbReference>
<feature type="signal peptide" evidence="1">
    <location>
        <begin position="1"/>
        <end position="24"/>
    </location>
</feature>
<keyword evidence="1" id="KW-0732">Signal</keyword>
<dbReference type="PANTHER" id="PTHR43737:SF1">
    <property type="entry name" value="DUF1501 DOMAIN-CONTAINING PROTEIN"/>
    <property type="match status" value="1"/>
</dbReference>
<dbReference type="EMBL" id="PXYG01000001">
    <property type="protein sequence ID" value="PSJ48040.1"/>
    <property type="molecule type" value="Genomic_DNA"/>
</dbReference>
<feature type="chain" id="PRO_5015124516" evidence="1">
    <location>
        <begin position="25"/>
        <end position="404"/>
    </location>
</feature>
<comment type="caution">
    <text evidence="2">The sequence shown here is derived from an EMBL/GenBank/DDBJ whole genome shotgun (WGS) entry which is preliminary data.</text>
</comment>
<proteinExistence type="predicted"/>
<dbReference type="RefSeq" id="WP_106728452.1">
    <property type="nucleotide sequence ID" value="NZ_PXYG01000001.1"/>
</dbReference>
<organism evidence="2 3">
    <name type="scientific">Zobellella endophytica</name>
    <dbReference type="NCBI Taxonomy" id="2116700"/>
    <lineage>
        <taxon>Bacteria</taxon>
        <taxon>Pseudomonadati</taxon>
        <taxon>Pseudomonadota</taxon>
        <taxon>Gammaproteobacteria</taxon>
        <taxon>Aeromonadales</taxon>
        <taxon>Aeromonadaceae</taxon>
        <taxon>Zobellella</taxon>
    </lineage>
</organism>
<evidence type="ECO:0000313" key="2">
    <source>
        <dbReference type="EMBL" id="PSJ48040.1"/>
    </source>
</evidence>
<protein>
    <submittedName>
        <fullName evidence="2">DUF1501 domain-containing protein</fullName>
    </submittedName>
</protein>
<dbReference type="AlphaFoldDB" id="A0A2P7RCY8"/>
<dbReference type="PANTHER" id="PTHR43737">
    <property type="entry name" value="BLL7424 PROTEIN"/>
    <property type="match status" value="1"/>
</dbReference>
<sequence length="404" mass="43510">MRRRDFLKLTAVMAAGSLSWRLWAAPTGGSQTRCLVVFLRGAYDSLNALVPYADDFYYQSRPNIALPRPDKKDPQAVIALDARWGMAASLQDDLHPLYAAKQLAFVPFAGTGFVSRSHFQAQDWVEFGQPATARPNSDSGFLNRLLRELGAGTAPRPEAVSFTQTLPPILTGTMPVANSPISLPRSRQLTPHFEQLVLQMYTGHALEQQVSDGLGLRKAIASELVEEMQAASRDATAPGGFALEAGRIGRLLRERPELSVGFIDVGGWDTHAAQGGASGALSTRLQALSAGLAELETSLGNGWNNTVVMVLSEFGRTFRENGSRGTDHGHGTAMWVLGGSISGGRIVGEQADLAPGKLHQDRDLPVLNEYRAVLGGLFRHMYGLNPAQLARIFPSSTPADLGLL</sequence>
<gene>
    <name evidence="2" type="ORF">C7H85_04375</name>
</gene>
<accession>A0A2P7RCY8</accession>
<evidence type="ECO:0000313" key="3">
    <source>
        <dbReference type="Proteomes" id="UP000240243"/>
    </source>
</evidence>
<dbReference type="Proteomes" id="UP000240243">
    <property type="component" value="Unassembled WGS sequence"/>
</dbReference>